<evidence type="ECO:0000256" key="1">
    <source>
        <dbReference type="ARBA" id="ARBA00022448"/>
    </source>
</evidence>
<keyword evidence="2" id="KW-0851">Voltage-gated channel</keyword>
<dbReference type="PANTHER" id="PTHR45628:SF22">
    <property type="entry name" value="VOLTAGE-DEPENDENT T-TYPE CALCIUM CHANNEL SUBUNIT ALPHA"/>
    <property type="match status" value="1"/>
</dbReference>
<evidence type="ECO:0000256" key="2">
    <source>
        <dbReference type="ARBA" id="ARBA00022882"/>
    </source>
</evidence>
<feature type="non-terminal residue" evidence="5">
    <location>
        <position position="1"/>
    </location>
</feature>
<gene>
    <name evidence="5" type="primary">LCav3</name>
</gene>
<keyword evidence="3" id="KW-0406">Ion transport</keyword>
<dbReference type="PANTHER" id="PTHR45628">
    <property type="entry name" value="VOLTAGE-DEPENDENT CALCIUM CHANNEL TYPE A SUBUNIT ALPHA-1"/>
    <property type="match status" value="1"/>
</dbReference>
<protein>
    <submittedName>
        <fullName evidence="5">Voltage-dependent T-type calcium channel alpha-1 subunit isoform B</fullName>
    </submittedName>
</protein>
<sequence length="229" mass="25417">INLCLVVIATQFSETKKRETERMMQERKRFQSCSTLASNSEPGGCYSELLKLVAQVYRRVKRKVIKTYYKTRGLQKINPEKSLSLRRKKSKKKGLFADNLLMDIVGDKQLTTQLSMQSDTDVLQLGTGQTQADQEASSCGGGGVIGAGDKELAGEHGTLSYNPTAIIIAGGDTLDSELETSKDESGVSMRSKMLNCLQKKLKTFVESNFFQRSILIAILLNTLSMRVEF</sequence>
<feature type="non-terminal residue" evidence="5">
    <location>
        <position position="229"/>
    </location>
</feature>
<dbReference type="GO" id="GO:0008331">
    <property type="term" value="F:high voltage-gated calcium channel activity"/>
    <property type="evidence" value="ECO:0007669"/>
    <property type="project" value="TreeGrafter"/>
</dbReference>
<dbReference type="GO" id="GO:0098703">
    <property type="term" value="P:calcium ion import across plasma membrane"/>
    <property type="evidence" value="ECO:0007669"/>
    <property type="project" value="TreeGrafter"/>
</dbReference>
<evidence type="ECO:0000256" key="4">
    <source>
        <dbReference type="ARBA" id="ARBA00023303"/>
    </source>
</evidence>
<proteinExistence type="predicted"/>
<dbReference type="EMBL" id="JQ313138">
    <property type="protein sequence ID" value="AFN89595.1"/>
    <property type="molecule type" value="Genomic_DNA"/>
</dbReference>
<organism evidence="5">
    <name type="scientific">Lymnaea stagnalis</name>
    <name type="common">Great pond snail</name>
    <name type="synonym">Helix stagnalis</name>
    <dbReference type="NCBI Taxonomy" id="6523"/>
    <lineage>
        <taxon>Eukaryota</taxon>
        <taxon>Metazoa</taxon>
        <taxon>Spiralia</taxon>
        <taxon>Lophotrochozoa</taxon>
        <taxon>Mollusca</taxon>
        <taxon>Gastropoda</taxon>
        <taxon>Heterobranchia</taxon>
        <taxon>Euthyneura</taxon>
        <taxon>Panpulmonata</taxon>
        <taxon>Hygrophila</taxon>
        <taxon>Lymnaeoidea</taxon>
        <taxon>Lymnaeidae</taxon>
        <taxon>Lymnaea</taxon>
    </lineage>
</organism>
<keyword evidence="1" id="KW-0813">Transport</keyword>
<name>I7A667_LYMST</name>
<evidence type="ECO:0000256" key="3">
    <source>
        <dbReference type="ARBA" id="ARBA00023065"/>
    </source>
</evidence>
<dbReference type="GO" id="GO:0005891">
    <property type="term" value="C:voltage-gated calcium channel complex"/>
    <property type="evidence" value="ECO:0007669"/>
    <property type="project" value="TreeGrafter"/>
</dbReference>
<accession>I7A667</accession>
<evidence type="ECO:0000313" key="5">
    <source>
        <dbReference type="EMBL" id="AFN89595.1"/>
    </source>
</evidence>
<dbReference type="InterPro" id="IPR050599">
    <property type="entry name" value="VDCC_alpha-1_subunit"/>
</dbReference>
<reference evidence="5" key="1">
    <citation type="journal article" date="2012" name="PLoS ONE">
        <title>Gene transcription and splicing of T-type channels are evolutionarily-conserved strategies for regulating channel expression and gating.</title>
        <authorList>
            <person name="Senatore A."/>
            <person name="Spafford J.D."/>
        </authorList>
    </citation>
    <scope>NUCLEOTIDE SEQUENCE</scope>
</reference>
<dbReference type="AlphaFoldDB" id="I7A667"/>
<keyword evidence="4" id="KW-0407">Ion channel</keyword>